<protein>
    <submittedName>
        <fullName evidence="1">Uncharacterized protein</fullName>
    </submittedName>
</protein>
<dbReference type="AlphaFoldDB" id="A0A1D8QUF3"/>
<dbReference type="EMBL" id="CP015164">
    <property type="protein sequence ID" value="AOW45934.1"/>
    <property type="molecule type" value="Genomic_DNA"/>
</dbReference>
<dbReference type="Proteomes" id="UP000175973">
    <property type="component" value="Chromosome"/>
</dbReference>
<keyword evidence="2" id="KW-1185">Reference proteome</keyword>
<gene>
    <name evidence="1" type="ORF">A4S02_03140</name>
</gene>
<evidence type="ECO:0000313" key="1">
    <source>
        <dbReference type="EMBL" id="AOW45934.1"/>
    </source>
</evidence>
<evidence type="ECO:0000313" key="2">
    <source>
        <dbReference type="Proteomes" id="UP000175973"/>
    </source>
</evidence>
<name>A0A1D8QUF3_9PROT</name>
<dbReference type="KEGG" id="aasc:A4S02_03140"/>
<proteinExistence type="predicted"/>
<reference evidence="2" key="1">
    <citation type="submission" date="2016-04" db="EMBL/GenBank/DDBJ databases">
        <authorList>
            <person name="Jeon C.O."/>
            <person name="Cho G.Y."/>
            <person name="Jeong H.I."/>
            <person name="Kim K.H."/>
        </authorList>
    </citation>
    <scope>NUCLEOTIDE SEQUENCE [LARGE SCALE GENOMIC DNA]</scope>
    <source>
        <strain evidence="2">LMG 1590</strain>
    </source>
</reference>
<sequence>MPRYSLYPTPTSTLPHRYHHDKARKWQLLRHMCFIPNMAYPALAIFPKKLASLFTHFLAIM</sequence>
<organism evidence="1 2">
    <name type="scientific">Acetobacter ascendens</name>
    <dbReference type="NCBI Taxonomy" id="481146"/>
    <lineage>
        <taxon>Bacteria</taxon>
        <taxon>Pseudomonadati</taxon>
        <taxon>Pseudomonadota</taxon>
        <taxon>Alphaproteobacteria</taxon>
        <taxon>Acetobacterales</taxon>
        <taxon>Acetobacteraceae</taxon>
        <taxon>Acetobacter</taxon>
    </lineage>
</organism>
<accession>A0A1D8QUF3</accession>